<proteinExistence type="predicted"/>
<keyword evidence="1" id="KW-0812">Transmembrane</keyword>
<feature type="transmembrane region" description="Helical" evidence="1">
    <location>
        <begin position="15"/>
        <end position="39"/>
    </location>
</feature>
<name>A0ABR7IFL3_9FIRM</name>
<organism evidence="2 3">
    <name type="scientific">Blautia difficilis</name>
    <dbReference type="NCBI Taxonomy" id="2763027"/>
    <lineage>
        <taxon>Bacteria</taxon>
        <taxon>Bacillati</taxon>
        <taxon>Bacillota</taxon>
        <taxon>Clostridia</taxon>
        <taxon>Lachnospirales</taxon>
        <taxon>Lachnospiraceae</taxon>
        <taxon>Blautia</taxon>
    </lineage>
</organism>
<evidence type="ECO:0000313" key="2">
    <source>
        <dbReference type="EMBL" id="MBC5778789.1"/>
    </source>
</evidence>
<dbReference type="RefSeq" id="WP_186994293.1">
    <property type="nucleotide sequence ID" value="NZ_JACOQG010000003.1"/>
</dbReference>
<accession>A0ABR7IFL3</accession>
<keyword evidence="1" id="KW-0472">Membrane</keyword>
<keyword evidence="3" id="KW-1185">Reference proteome</keyword>
<evidence type="ECO:0000313" key="3">
    <source>
        <dbReference type="Proteomes" id="UP000649826"/>
    </source>
</evidence>
<keyword evidence="1" id="KW-1133">Transmembrane helix</keyword>
<protein>
    <recommendedName>
        <fullName evidence="4">Polymer-forming cytoskeletal protein</fullName>
    </recommendedName>
</protein>
<gene>
    <name evidence="2" type="ORF">H8Z82_03765</name>
</gene>
<evidence type="ECO:0008006" key="4">
    <source>
        <dbReference type="Google" id="ProtNLM"/>
    </source>
</evidence>
<evidence type="ECO:0000256" key="1">
    <source>
        <dbReference type="SAM" id="Phobius"/>
    </source>
</evidence>
<dbReference type="Proteomes" id="UP000649826">
    <property type="component" value="Unassembled WGS sequence"/>
</dbReference>
<reference evidence="2 3" key="1">
    <citation type="submission" date="2020-08" db="EMBL/GenBank/DDBJ databases">
        <title>Genome public.</title>
        <authorList>
            <person name="Liu C."/>
            <person name="Sun Q."/>
        </authorList>
    </citation>
    <scope>NUCLEOTIDE SEQUENCE [LARGE SCALE GENOMIC DNA]</scope>
    <source>
        <strain evidence="2 3">M29</strain>
    </source>
</reference>
<dbReference type="EMBL" id="JACOQG010000003">
    <property type="protein sequence ID" value="MBC5778789.1"/>
    <property type="molecule type" value="Genomic_DNA"/>
</dbReference>
<comment type="caution">
    <text evidence="2">The sequence shown here is derived from an EMBL/GenBank/DDBJ whole genome shotgun (WGS) entry which is preliminary data.</text>
</comment>
<sequence>MESKKRIKGQLNKGFSLFTVIIAVSFVMILGLLVIYISVSNFYMKVTDLKGKDSFYTAEQGLEEIKVGLQQDVGTAMSKAFTEVMENYDRDSGSGNAQDTDRQDKYRELFIKYLKETLKISEIPGEYDPNIFDNEKYLNKSNVLTDESRETLMVASNAPHIEYIDSKNSGIILKNLKIVYVDSKGRASIIKTDISLGTPKAQFPTSSTLPDLMSMVVVANGGIVCESPDTINTGTPNDSNAITLRGNIYAGLIQDNTICNQINNNYGNTKADYGHKTSIWIKSGAQLNVESGEKFVSRAEVNVDHSSLKINSGVGFWTRGITVGSSVDKSANVKLLGTSYVADDLTIASGSNAYVDIEGNYYGYGSEASVEELKTNSEYSKEEYYKQYTDQEPDSYFTSDLSSSIIINGKNATLDISKVQKMELSGKSYISTNSNSDVVTGESVTVKGSQLAYLAPSEILGDEFDVDGFTNPVEVTDENKTNSILSSAHVPVKWNEPVQAWGGKTLNDLAGLGIEINKTDPVQKVLYPAPGSGTYAYFYLNFAADATNTNDTNASKYMQFYYQNNGNMKTNMDNYFSFYFSDFNSGIKVNDEEAYVRYITNGNLLSYGTKDEIRQGELYNPVDSNTSAELKNKSVVYRLMWYALNRKMVTNWGETYLNREKPDSNAPGGSHNEAAYNRSVFDNLVNEEKMRDYLKKEYPDSEDGQKCVYPEADSGQRPKVIMCNNEGKNTLEITSDLQEELRLVICTGDVEIQKGVQFQGIIMAKGKIILNSGSSLQASPIEAANVFQMQMGENSDLKPQDFFWNGDDYVRGNSSSDDNTSGKDSSDVLDLSDYVFYQNWKKQ</sequence>